<name>A0A1G1Z5Z7_9BACT</name>
<gene>
    <name evidence="1" type="ORF">A3F24_00395</name>
</gene>
<dbReference type="Gene3D" id="3.10.28.10">
    <property type="entry name" value="Homing endonucleases"/>
    <property type="match status" value="1"/>
</dbReference>
<protein>
    <recommendedName>
        <fullName evidence="3">Homing endonuclease LAGLIDADG domain-containing protein</fullName>
    </recommendedName>
</protein>
<dbReference type="InterPro" id="IPR027434">
    <property type="entry name" value="Homing_endonucl"/>
</dbReference>
<comment type="caution">
    <text evidence="1">The sequence shown here is derived from an EMBL/GenBank/DDBJ whole genome shotgun (WGS) entry which is preliminary data.</text>
</comment>
<evidence type="ECO:0000313" key="2">
    <source>
        <dbReference type="Proteomes" id="UP000178515"/>
    </source>
</evidence>
<dbReference type="Proteomes" id="UP000178515">
    <property type="component" value="Unassembled WGS sequence"/>
</dbReference>
<dbReference type="AlphaFoldDB" id="A0A1G1Z5Z7"/>
<accession>A0A1G1Z5Z7</accession>
<reference evidence="1 2" key="1">
    <citation type="journal article" date="2016" name="Nat. Commun.">
        <title>Thousands of microbial genomes shed light on interconnected biogeochemical processes in an aquifer system.</title>
        <authorList>
            <person name="Anantharaman K."/>
            <person name="Brown C.T."/>
            <person name="Hug L.A."/>
            <person name="Sharon I."/>
            <person name="Castelle C.J."/>
            <person name="Probst A.J."/>
            <person name="Thomas B.C."/>
            <person name="Singh A."/>
            <person name="Wilkins M.J."/>
            <person name="Karaoz U."/>
            <person name="Brodie E.L."/>
            <person name="Williams K.H."/>
            <person name="Hubbard S.S."/>
            <person name="Banfield J.F."/>
        </authorList>
    </citation>
    <scope>NUCLEOTIDE SEQUENCE [LARGE SCALE GENOMIC DNA]</scope>
</reference>
<dbReference type="SUPFAM" id="SSF55608">
    <property type="entry name" value="Homing endonucleases"/>
    <property type="match status" value="2"/>
</dbReference>
<dbReference type="EMBL" id="MHIX01000014">
    <property type="protein sequence ID" value="OGY59466.1"/>
    <property type="molecule type" value="Genomic_DNA"/>
</dbReference>
<dbReference type="STRING" id="1797689.A3F24_00395"/>
<proteinExistence type="predicted"/>
<evidence type="ECO:0000313" key="1">
    <source>
        <dbReference type="EMBL" id="OGY59466.1"/>
    </source>
</evidence>
<sequence>MKKTRKEKIKIKWSPNFAYALGLLTTDGNLSKDTRHFDFTSKDLEQVVNLKRCLNLKNRISQKTSGTKKKSYRIQFGDVRYYKFLLRIGLSTNKSKSIGGLEIQKRYFWDFLRGHFDGDGTFYSYFDKRWKSSFMFYTVFVSASKNHIVWLQKEIQNLAEIKGHITTNLYKSIFQLKYAKSESLKLLPKIYYDRGVVCLSRKRLKIEKALAITGKKL</sequence>
<organism evidence="1 2">
    <name type="scientific">Candidatus Colwellbacteria bacterium RIFCSPHIGHO2_12_FULL_44_17</name>
    <dbReference type="NCBI Taxonomy" id="1797689"/>
    <lineage>
        <taxon>Bacteria</taxon>
        <taxon>Candidatus Colwelliibacteriota</taxon>
    </lineage>
</organism>
<evidence type="ECO:0008006" key="3">
    <source>
        <dbReference type="Google" id="ProtNLM"/>
    </source>
</evidence>